<evidence type="ECO:0000313" key="1">
    <source>
        <dbReference type="EMBL" id="MCM2675792.1"/>
    </source>
</evidence>
<sequence>MRNTVLFDLDQTLLDKHQTLIKFAKRQYKLFSLQKYATNKGTFIKEFVRLH</sequence>
<proteinExistence type="predicted"/>
<gene>
    <name evidence="1" type="ORF">NDM98_09995</name>
</gene>
<comment type="caution">
    <text evidence="1">The sequence shown here is derived from an EMBL/GenBank/DDBJ whole genome shotgun (WGS) entry which is preliminary data.</text>
</comment>
<name>A0ABT0XKQ6_9BACI</name>
<protein>
    <recommendedName>
        <fullName evidence="3">Haloacid dehalogenase-like hydrolase</fullName>
    </recommendedName>
</protein>
<accession>A0ABT0XKQ6</accession>
<dbReference type="EMBL" id="JAMQJY010000001">
    <property type="protein sequence ID" value="MCM2675792.1"/>
    <property type="molecule type" value="Genomic_DNA"/>
</dbReference>
<dbReference type="RefSeq" id="WP_251606988.1">
    <property type="nucleotide sequence ID" value="NZ_JAMQJY010000001.1"/>
</dbReference>
<keyword evidence="2" id="KW-1185">Reference proteome</keyword>
<organism evidence="1 2">
    <name type="scientific">Alkalicoccobacillus plakortidis</name>
    <dbReference type="NCBI Taxonomy" id="444060"/>
    <lineage>
        <taxon>Bacteria</taxon>
        <taxon>Bacillati</taxon>
        <taxon>Bacillota</taxon>
        <taxon>Bacilli</taxon>
        <taxon>Bacillales</taxon>
        <taxon>Bacillaceae</taxon>
        <taxon>Alkalicoccobacillus</taxon>
    </lineage>
</organism>
<evidence type="ECO:0008006" key="3">
    <source>
        <dbReference type="Google" id="ProtNLM"/>
    </source>
</evidence>
<evidence type="ECO:0000313" key="2">
    <source>
        <dbReference type="Proteomes" id="UP001203665"/>
    </source>
</evidence>
<dbReference type="Proteomes" id="UP001203665">
    <property type="component" value="Unassembled WGS sequence"/>
</dbReference>
<reference evidence="1" key="1">
    <citation type="submission" date="2022-06" db="EMBL/GenBank/DDBJ databases">
        <title>Alkalicoccobacillus porphyridii sp. nov., isolated from a marine red alga, Porphyridium purpureum and reclassification of Shouchella plakortidis and Shouchella gibsonii as Alkalicoccobacillus plakortidis comb. nov. and Alkalicoccobacillus gibsonii comb. nov.</title>
        <authorList>
            <person name="Kim K.H."/>
            <person name="Lee J.K."/>
            <person name="Han D.M."/>
            <person name="Baek J.H."/>
            <person name="Jeon C.O."/>
        </authorList>
    </citation>
    <scope>NUCLEOTIDE SEQUENCE</scope>
    <source>
        <strain evidence="1">DSM 19153</strain>
    </source>
</reference>